<proteinExistence type="predicted"/>
<reference evidence="1" key="1">
    <citation type="submission" date="2023-04" db="EMBL/GenBank/DDBJ databases">
        <title>A chromosome-level genome assembly of the parasitoid wasp Eretmocerus hayati.</title>
        <authorList>
            <person name="Zhong Y."/>
            <person name="Liu S."/>
            <person name="Liu Y."/>
        </authorList>
    </citation>
    <scope>NUCLEOTIDE SEQUENCE</scope>
    <source>
        <strain evidence="1">ZJU_SS_LIU_2023</strain>
    </source>
</reference>
<comment type="caution">
    <text evidence="1">The sequence shown here is derived from an EMBL/GenBank/DDBJ whole genome shotgun (WGS) entry which is preliminary data.</text>
</comment>
<evidence type="ECO:0000313" key="2">
    <source>
        <dbReference type="Proteomes" id="UP001239111"/>
    </source>
</evidence>
<keyword evidence="2" id="KW-1185">Reference proteome</keyword>
<name>A0ACC2NRY5_9HYME</name>
<organism evidence="1 2">
    <name type="scientific">Eretmocerus hayati</name>
    <dbReference type="NCBI Taxonomy" id="131215"/>
    <lineage>
        <taxon>Eukaryota</taxon>
        <taxon>Metazoa</taxon>
        <taxon>Ecdysozoa</taxon>
        <taxon>Arthropoda</taxon>
        <taxon>Hexapoda</taxon>
        <taxon>Insecta</taxon>
        <taxon>Pterygota</taxon>
        <taxon>Neoptera</taxon>
        <taxon>Endopterygota</taxon>
        <taxon>Hymenoptera</taxon>
        <taxon>Apocrita</taxon>
        <taxon>Proctotrupomorpha</taxon>
        <taxon>Chalcidoidea</taxon>
        <taxon>Aphelinidae</taxon>
        <taxon>Aphelininae</taxon>
        <taxon>Eretmocerus</taxon>
    </lineage>
</organism>
<protein>
    <submittedName>
        <fullName evidence="1">Uncharacterized protein</fullName>
    </submittedName>
</protein>
<evidence type="ECO:0000313" key="1">
    <source>
        <dbReference type="EMBL" id="KAJ8673859.1"/>
    </source>
</evidence>
<dbReference type="Proteomes" id="UP001239111">
    <property type="component" value="Chromosome 3"/>
</dbReference>
<sequence length="1017" mass="115984">MIDQVQDVGHHLSSQRNFLPGQRLVPQTHEEWEKHKLLKRVLRNGQKEEAKLILQEEVFVNVNFELASSDYCRVTPLHLAVHLGCLDLIKNLLDLGASVNAKDSSGESPLSLSVRLRKYSITDLLLTSEFIEVSCKYRYGIMNHLHIACLRKNISVVKRLIALGSDVNKQIDENASNYAGWTPLHFAVESHAPEIVQLLVDSGASINKKNSHSITPLHLADEIRDDEIIDILLAAQMFELGNPENGRQLSHFHIACTRNNVNVVKFFLQQGVDVNSPIASDSKMWAEYEPLKFAIYYECADVVEMLLAHKAELRRFSSDDGTHLRLAYDIGNEKIINILLSYDFKKRIEIYEEPTDFQMACVEDYAKKVETMLLGDNRKKFVSQLNLPISNNGSTPLHFLVKYLSSNAIETIRKFGGNVSMKDARGKTPLHILFDDRHWIAGSTLLNLVNFEENPVNEFGLSHFHIACTVNSVHLIEKFLENRSCINKSVDRNSPKWPSYSPLHFAVKFDQREMVTSLLENGADISLKDAFDFTPFDIAIIKLNDSYRLDNDPEKLELIQKMLLIGQRSADFNSRGFTLFHTFCATHKKKNMFQFSQYADMLTEGIDQTINFPSSNYHQNTPLHFAMDNGNVNIVMWLIEKGANVYLKNSHGFSPLQHEISSEGEYGILLKNPALLCVPGNPFDSWGYSYFHLSCMCHDKTAMEYHLNSGVDINLKTKTDVCGKNSTETPLQSVLRRFNYRSSEISTDTVRFLIDNGADVMARDAFLNTPLHCMKHCFNKDVMELLIDHGAQINAVNVLGETVLFHACRVLDTTKKIKFLLKHGADINIENDQGYTPLTDTCTLLMNTGYSHDKVILTLLKHVKKLEVAGLHVSVKNTEMYAEFLDSYDVSKYDELAFEEECLKEIELMKNIRINQYTTLYSIMFKTSNQMAYLSRNATFHEITDSNDFESKFPNYGYLVKLQQKKGFARELLLEKCTKSLCSMVKFSSEYAEKILDYLDDIDLKNIIKSETVICNL</sequence>
<dbReference type="EMBL" id="CM056743">
    <property type="protein sequence ID" value="KAJ8673859.1"/>
    <property type="molecule type" value="Genomic_DNA"/>
</dbReference>
<accession>A0ACC2NRY5</accession>
<gene>
    <name evidence="1" type="ORF">QAD02_005121</name>
</gene>